<gene>
    <name evidence="2" type="ORF">OG913_19625</name>
</gene>
<dbReference type="Proteomes" id="UP001432011">
    <property type="component" value="Chromosome"/>
</dbReference>
<feature type="domain" description="DUF7710" evidence="1">
    <location>
        <begin position="207"/>
        <end position="289"/>
    </location>
</feature>
<dbReference type="Pfam" id="PF24819">
    <property type="entry name" value="DUF7710"/>
    <property type="match status" value="1"/>
</dbReference>
<reference evidence="2" key="1">
    <citation type="submission" date="2022-10" db="EMBL/GenBank/DDBJ databases">
        <title>The complete genomes of actinobacterial strains from the NBC collection.</title>
        <authorList>
            <person name="Joergensen T.S."/>
            <person name="Alvarez Arevalo M."/>
            <person name="Sterndorff E.B."/>
            <person name="Faurdal D."/>
            <person name="Vuksanovic O."/>
            <person name="Mourched A.-S."/>
            <person name="Charusanti P."/>
            <person name="Shaw S."/>
            <person name="Blin K."/>
            <person name="Weber T."/>
        </authorList>
    </citation>
    <scope>NUCLEOTIDE SEQUENCE</scope>
    <source>
        <strain evidence="2">NBC_00254</strain>
    </source>
</reference>
<keyword evidence="3" id="KW-1185">Reference proteome</keyword>
<organism evidence="2 3">
    <name type="scientific">Microbispora hainanensis</name>
    <dbReference type="NCBI Taxonomy" id="568844"/>
    <lineage>
        <taxon>Bacteria</taxon>
        <taxon>Bacillati</taxon>
        <taxon>Actinomycetota</taxon>
        <taxon>Actinomycetes</taxon>
        <taxon>Streptosporangiales</taxon>
        <taxon>Streptosporangiaceae</taxon>
        <taxon>Microbispora</taxon>
    </lineage>
</organism>
<dbReference type="RefSeq" id="WP_142649302.1">
    <property type="nucleotide sequence ID" value="NZ_CP108085.1"/>
</dbReference>
<evidence type="ECO:0000313" key="2">
    <source>
        <dbReference type="EMBL" id="WUP71662.1"/>
    </source>
</evidence>
<dbReference type="EMBL" id="CP108085">
    <property type="protein sequence ID" value="WUP71662.1"/>
    <property type="molecule type" value="Genomic_DNA"/>
</dbReference>
<name>A0ABZ1SGT4_9ACTN</name>
<sequence length="290" mass="32078">MNHVLRRPGMFGRDEIPELLLLEAMAAVDGSLERWQAECDRLDESHASTATGVMGAYSDILPADALREATASVYAEIAHRLGWLELDRALSAAEFQRLRGDIGGWVTQDRTLSEVIETFGPPSLWIGGTNPYFPKTLAYTTADHDDDLICLHLWNAFAARLRGVHPEPVLLAVRHRPGPFPDAFSFTPEGLRRRPTADQRSPLRPVVWIFHGYDARYASGVFETLDTGLAWAGQHEVSGILTEYPFGGAYDVAVSEGRFTPSKEHHGTADHVAAFSPGLRRIHLTDGRPD</sequence>
<dbReference type="InterPro" id="IPR056127">
    <property type="entry name" value="DUF7710"/>
</dbReference>
<evidence type="ECO:0000313" key="3">
    <source>
        <dbReference type="Proteomes" id="UP001432011"/>
    </source>
</evidence>
<proteinExistence type="predicted"/>
<protein>
    <recommendedName>
        <fullName evidence="1">DUF7710 domain-containing protein</fullName>
    </recommendedName>
</protein>
<accession>A0ABZ1SGT4</accession>
<evidence type="ECO:0000259" key="1">
    <source>
        <dbReference type="Pfam" id="PF24819"/>
    </source>
</evidence>